<reference evidence="8 10" key="1">
    <citation type="submission" date="2008-03" db="EMBL/GenBank/DDBJ databases">
        <title>Annotation of Ixodes scapularis.</title>
        <authorList>
            <consortium name="Ixodes scapularis Genome Project Consortium"/>
            <person name="Caler E."/>
            <person name="Hannick L.I."/>
            <person name="Bidwell S."/>
            <person name="Joardar V."/>
            <person name="Thiagarajan M."/>
            <person name="Amedeo P."/>
            <person name="Galinsky K.J."/>
            <person name="Schobel S."/>
            <person name="Inman J."/>
            <person name="Hostetler J."/>
            <person name="Miller J."/>
            <person name="Hammond M."/>
            <person name="Megy K."/>
            <person name="Lawson D."/>
            <person name="Kodira C."/>
            <person name="Sutton G."/>
            <person name="Meyer J."/>
            <person name="Hill C.A."/>
            <person name="Birren B."/>
            <person name="Nene V."/>
            <person name="Collins F."/>
            <person name="Alarcon-Chaidez F."/>
            <person name="Wikel S."/>
            <person name="Strausberg R."/>
        </authorList>
    </citation>
    <scope>NUCLEOTIDE SEQUENCE [LARGE SCALE GENOMIC DNA]</scope>
    <source>
        <strain evidence="10">Wikel</strain>
        <strain evidence="8">Wikel colony</strain>
    </source>
</reference>
<reference evidence="9" key="2">
    <citation type="submission" date="2020-05" db="UniProtKB">
        <authorList>
            <consortium name="EnsemblMetazoa"/>
        </authorList>
    </citation>
    <scope>IDENTIFICATION</scope>
    <source>
        <strain evidence="9">wikel</strain>
    </source>
</reference>
<dbReference type="InterPro" id="IPR050705">
    <property type="entry name" value="Cytochrome_P450_3A"/>
</dbReference>
<evidence type="ECO:0000256" key="4">
    <source>
        <dbReference type="ARBA" id="ARBA00022723"/>
    </source>
</evidence>
<evidence type="ECO:0000256" key="7">
    <source>
        <dbReference type="ARBA" id="ARBA00023033"/>
    </source>
</evidence>
<dbReference type="PRINTS" id="PR00464">
    <property type="entry name" value="EP450II"/>
</dbReference>
<dbReference type="Pfam" id="PF00067">
    <property type="entry name" value="p450"/>
    <property type="match status" value="1"/>
</dbReference>
<dbReference type="InterPro" id="IPR002402">
    <property type="entry name" value="Cyt_P450_E_grp-II"/>
</dbReference>
<evidence type="ECO:0000256" key="5">
    <source>
        <dbReference type="ARBA" id="ARBA00023002"/>
    </source>
</evidence>
<dbReference type="InterPro" id="IPR036396">
    <property type="entry name" value="Cyt_P450_sf"/>
</dbReference>
<evidence type="ECO:0000256" key="6">
    <source>
        <dbReference type="ARBA" id="ARBA00023004"/>
    </source>
</evidence>
<sequence>RKKTFGYFKDLGIPGPEPSIIWGNLAEYQRNVSYVRLYIVSDLLNHFAAVKTKQKTATLKVVYIIIFLFQVTMRTDQVHPSLGESLIHAKGSQWRFLRSCPSPEFTSHKLKQMMPYLVEQGDIFINQLDKLADERREESMLDAFQALSMDFICRAAFGIDTDFHHNKKNPFYVQAEGVIP</sequence>
<comment type="similarity">
    <text evidence="2">Belongs to the cytochrome P450 family.</text>
</comment>
<dbReference type="HOGENOM" id="CLU_001570_5_8_1"/>
<keyword evidence="3" id="KW-0349">Heme</keyword>
<evidence type="ECO:0000313" key="10">
    <source>
        <dbReference type="Proteomes" id="UP000001555"/>
    </source>
</evidence>
<dbReference type="AlphaFoldDB" id="B7PFG4"/>
<keyword evidence="10" id="KW-1185">Reference proteome</keyword>
<dbReference type="GO" id="GO:0005506">
    <property type="term" value="F:iron ion binding"/>
    <property type="evidence" value="ECO:0007669"/>
    <property type="project" value="InterPro"/>
</dbReference>
<dbReference type="GO" id="GO:0004497">
    <property type="term" value="F:monooxygenase activity"/>
    <property type="evidence" value="ECO:0007669"/>
    <property type="project" value="UniProtKB-KW"/>
</dbReference>
<evidence type="ECO:0000313" key="8">
    <source>
        <dbReference type="EMBL" id="EEC05336.1"/>
    </source>
</evidence>
<evidence type="ECO:0000256" key="3">
    <source>
        <dbReference type="ARBA" id="ARBA00022617"/>
    </source>
</evidence>
<dbReference type="VEuPathDB" id="VectorBase:ISCI003934"/>
<accession>B7PFG4</accession>
<dbReference type="Gene3D" id="1.10.630.10">
    <property type="entry name" value="Cytochrome P450"/>
    <property type="match status" value="1"/>
</dbReference>
<dbReference type="EMBL" id="ABJB010553697">
    <property type="status" value="NOT_ANNOTATED_CDS"/>
    <property type="molecule type" value="Genomic_DNA"/>
</dbReference>
<dbReference type="PANTHER" id="PTHR24302">
    <property type="entry name" value="CYTOCHROME P450 FAMILY 3"/>
    <property type="match status" value="1"/>
</dbReference>
<feature type="non-terminal residue" evidence="8">
    <location>
        <position position="180"/>
    </location>
</feature>
<evidence type="ECO:0000313" key="9">
    <source>
        <dbReference type="EnsemblMetazoa" id="ISCW003934-PA"/>
    </source>
</evidence>
<dbReference type="EC" id="1.14.13.67" evidence="8"/>
<dbReference type="EMBL" id="DS702474">
    <property type="protein sequence ID" value="EEC05336.1"/>
    <property type="molecule type" value="Genomic_DNA"/>
</dbReference>
<keyword evidence="4" id="KW-0479">Metal-binding</keyword>
<dbReference type="GO" id="GO:0016705">
    <property type="term" value="F:oxidoreductase activity, acting on paired donors, with incorporation or reduction of molecular oxygen"/>
    <property type="evidence" value="ECO:0007669"/>
    <property type="project" value="InterPro"/>
</dbReference>
<gene>
    <name evidence="8" type="ORF">IscW_ISCW003934</name>
</gene>
<keyword evidence="5 8" id="KW-0560">Oxidoreductase</keyword>
<dbReference type="PaxDb" id="6945-B7PFG4"/>
<feature type="non-terminal residue" evidence="8">
    <location>
        <position position="1"/>
    </location>
</feature>
<dbReference type="VEuPathDB" id="VectorBase:ISCW003934"/>
<keyword evidence="6" id="KW-0408">Iron</keyword>
<dbReference type="PANTHER" id="PTHR24302:SF15">
    <property type="entry name" value="FATTY-ACID PEROXYGENASE"/>
    <property type="match status" value="1"/>
</dbReference>
<dbReference type="InterPro" id="IPR001128">
    <property type="entry name" value="Cyt_P450"/>
</dbReference>
<evidence type="ECO:0000256" key="1">
    <source>
        <dbReference type="ARBA" id="ARBA00001971"/>
    </source>
</evidence>
<name>B7PFG4_IXOSC</name>
<evidence type="ECO:0000256" key="2">
    <source>
        <dbReference type="ARBA" id="ARBA00010617"/>
    </source>
</evidence>
<keyword evidence="7" id="KW-0503">Monooxygenase</keyword>
<organism>
    <name type="scientific">Ixodes scapularis</name>
    <name type="common">Black-legged tick</name>
    <name type="synonym">Deer tick</name>
    <dbReference type="NCBI Taxonomy" id="6945"/>
    <lineage>
        <taxon>Eukaryota</taxon>
        <taxon>Metazoa</taxon>
        <taxon>Ecdysozoa</taxon>
        <taxon>Arthropoda</taxon>
        <taxon>Chelicerata</taxon>
        <taxon>Arachnida</taxon>
        <taxon>Acari</taxon>
        <taxon>Parasitiformes</taxon>
        <taxon>Ixodida</taxon>
        <taxon>Ixodoidea</taxon>
        <taxon>Ixodidae</taxon>
        <taxon>Ixodinae</taxon>
        <taxon>Ixodes</taxon>
    </lineage>
</organism>
<dbReference type="GO" id="GO:0020037">
    <property type="term" value="F:heme binding"/>
    <property type="evidence" value="ECO:0007669"/>
    <property type="project" value="InterPro"/>
</dbReference>
<dbReference type="SUPFAM" id="SSF48264">
    <property type="entry name" value="Cytochrome P450"/>
    <property type="match status" value="1"/>
</dbReference>
<dbReference type="EMBL" id="ABJB010850016">
    <property type="status" value="NOT_ANNOTATED_CDS"/>
    <property type="molecule type" value="Genomic_DNA"/>
</dbReference>
<dbReference type="Proteomes" id="UP000001555">
    <property type="component" value="Unassembled WGS sequence"/>
</dbReference>
<proteinExistence type="inferred from homology"/>
<protein>
    <submittedName>
        <fullName evidence="8 9">Cytochrome P450, putative</fullName>
        <ecNumber evidence="8">1.14.13.67</ecNumber>
    </submittedName>
</protein>
<comment type="cofactor">
    <cofactor evidence="1">
        <name>heme</name>
        <dbReference type="ChEBI" id="CHEBI:30413"/>
    </cofactor>
</comment>
<dbReference type="EnsemblMetazoa" id="ISCW003934-RA">
    <property type="protein sequence ID" value="ISCW003934-PA"/>
    <property type="gene ID" value="ISCW003934"/>
</dbReference>